<gene>
    <name evidence="3" type="ORF">CMUS01_16303</name>
</gene>
<dbReference type="Proteomes" id="UP000639643">
    <property type="component" value="Unassembled WGS sequence"/>
</dbReference>
<keyword evidence="4" id="KW-1185">Reference proteome</keyword>
<feature type="region of interest" description="Disordered" evidence="1">
    <location>
        <begin position="35"/>
        <end position="56"/>
    </location>
</feature>
<dbReference type="GO" id="GO:0004180">
    <property type="term" value="F:carboxypeptidase activity"/>
    <property type="evidence" value="ECO:0007669"/>
    <property type="project" value="UniProtKB-KW"/>
</dbReference>
<dbReference type="EMBL" id="WIGM01001750">
    <property type="protein sequence ID" value="KAF6789979.1"/>
    <property type="molecule type" value="Genomic_DNA"/>
</dbReference>
<dbReference type="OrthoDB" id="443318at2759"/>
<organism evidence="3 4">
    <name type="scientific">Colletotrichum musicola</name>
    <dbReference type="NCBI Taxonomy" id="2175873"/>
    <lineage>
        <taxon>Eukaryota</taxon>
        <taxon>Fungi</taxon>
        <taxon>Dikarya</taxon>
        <taxon>Ascomycota</taxon>
        <taxon>Pezizomycotina</taxon>
        <taxon>Sordariomycetes</taxon>
        <taxon>Hypocreomycetidae</taxon>
        <taxon>Glomerellales</taxon>
        <taxon>Glomerellaceae</taxon>
        <taxon>Colletotrichum</taxon>
        <taxon>Colletotrichum orchidearum species complex</taxon>
    </lineage>
</organism>
<sequence>MRLKLFGALLALGTLSQAFNQDAINVFNSDRLRPKNRASIQSTPQPPTAQKAPTQRFLTDKSRKFVVNGTAIPDVPFDVGESYAGLLPISQDPNEERQLYF</sequence>
<name>A0A8H6IPA6_9PEZI</name>
<evidence type="ECO:0000256" key="1">
    <source>
        <dbReference type="SAM" id="MobiDB-lite"/>
    </source>
</evidence>
<evidence type="ECO:0000313" key="4">
    <source>
        <dbReference type="Proteomes" id="UP000639643"/>
    </source>
</evidence>
<keyword evidence="3" id="KW-0121">Carboxypeptidase</keyword>
<evidence type="ECO:0000313" key="3">
    <source>
        <dbReference type="EMBL" id="KAF6789979.1"/>
    </source>
</evidence>
<feature type="signal peptide" evidence="2">
    <location>
        <begin position="1"/>
        <end position="18"/>
    </location>
</feature>
<feature type="non-terminal residue" evidence="3">
    <location>
        <position position="101"/>
    </location>
</feature>
<comment type="caution">
    <text evidence="3">The sequence shown here is derived from an EMBL/GenBank/DDBJ whole genome shotgun (WGS) entry which is preliminary data.</text>
</comment>
<protein>
    <submittedName>
        <fullName evidence="3">Carboxypeptidase</fullName>
    </submittedName>
</protein>
<keyword evidence="2" id="KW-0732">Signal</keyword>
<keyword evidence="3" id="KW-0378">Hydrolase</keyword>
<feature type="chain" id="PRO_5034082465" evidence="2">
    <location>
        <begin position="19"/>
        <end position="101"/>
    </location>
</feature>
<reference evidence="3" key="1">
    <citation type="journal article" date="2020" name="Phytopathology">
        <title>Genome Sequence Resources of Colletotrichum truncatum, C. plurivorum, C. musicola, and C. sojae: Four Species Pathogenic to Soybean (Glycine max).</title>
        <authorList>
            <person name="Rogerio F."/>
            <person name="Boufleur T.R."/>
            <person name="Ciampi-Guillardi M."/>
            <person name="Sukno S.A."/>
            <person name="Thon M.R."/>
            <person name="Massola Junior N.S."/>
            <person name="Baroncelli R."/>
        </authorList>
    </citation>
    <scope>NUCLEOTIDE SEQUENCE</scope>
    <source>
        <strain evidence="3">LFN0074</strain>
    </source>
</reference>
<evidence type="ECO:0000256" key="2">
    <source>
        <dbReference type="SAM" id="SignalP"/>
    </source>
</evidence>
<keyword evidence="3" id="KW-0645">Protease</keyword>
<proteinExistence type="predicted"/>
<accession>A0A8H6IPA6</accession>
<dbReference type="AlphaFoldDB" id="A0A8H6IPA6"/>